<dbReference type="RefSeq" id="WP_377530765.1">
    <property type="nucleotide sequence ID" value="NZ_JBHTLD010000201.1"/>
</dbReference>
<reference evidence="4" key="1">
    <citation type="journal article" date="2019" name="Int. J. Syst. Evol. Microbiol.">
        <title>The Global Catalogue of Microorganisms (GCM) 10K type strain sequencing project: providing services to taxonomists for standard genome sequencing and annotation.</title>
        <authorList>
            <consortium name="The Broad Institute Genomics Platform"/>
            <consortium name="The Broad Institute Genome Sequencing Center for Infectious Disease"/>
            <person name="Wu L."/>
            <person name="Ma J."/>
        </authorList>
    </citation>
    <scope>NUCLEOTIDE SEQUENCE [LARGE SCALE GENOMIC DNA]</scope>
    <source>
        <strain evidence="4">JCM 31319</strain>
    </source>
</reference>
<protein>
    <submittedName>
        <fullName evidence="3">Outer membrane beta-barrel protein</fullName>
    </submittedName>
</protein>
<feature type="signal peptide" evidence="1">
    <location>
        <begin position="1"/>
        <end position="19"/>
    </location>
</feature>
<name>A0ABW3SSY4_9BACT</name>
<keyword evidence="1" id="KW-0732">Signal</keyword>
<dbReference type="InterPro" id="IPR025665">
    <property type="entry name" value="Beta-barrel_OMP_2"/>
</dbReference>
<evidence type="ECO:0000313" key="4">
    <source>
        <dbReference type="Proteomes" id="UP001597094"/>
    </source>
</evidence>
<dbReference type="PROSITE" id="PS01156">
    <property type="entry name" value="TONB_DEPENDENT_REC_2"/>
    <property type="match status" value="1"/>
</dbReference>
<dbReference type="Proteomes" id="UP001597094">
    <property type="component" value="Unassembled WGS sequence"/>
</dbReference>
<evidence type="ECO:0000256" key="1">
    <source>
        <dbReference type="SAM" id="SignalP"/>
    </source>
</evidence>
<gene>
    <name evidence="3" type="ORF">ACFQ2O_17485</name>
</gene>
<proteinExistence type="predicted"/>
<evidence type="ECO:0000313" key="3">
    <source>
        <dbReference type="EMBL" id="MFD1188009.1"/>
    </source>
</evidence>
<keyword evidence="4" id="KW-1185">Reference proteome</keyword>
<evidence type="ECO:0000259" key="2">
    <source>
        <dbReference type="Pfam" id="PF13568"/>
    </source>
</evidence>
<comment type="caution">
    <text evidence="3">The sequence shown here is derived from an EMBL/GenBank/DDBJ whole genome shotgun (WGS) entry which is preliminary data.</text>
</comment>
<accession>A0ABW3SSY4</accession>
<feature type="domain" description="Outer membrane protein beta-barrel" evidence="2">
    <location>
        <begin position="19"/>
        <end position="178"/>
    </location>
</feature>
<sequence length="197" mass="21801">MKSAFIYALLLLGSFSALAQDRSDLTLGAKVGINFYSLSNDALVVDDDTGIATEFGIYGRIGERFFIQPELNFVNYKTHLITQNQPRAGERDALTVRYLRVPVLVGFRTSYDGKVASRIRFMAGPSVSYIVNVADNNLGIGRSDLHNAQFALNGGAGFEVWMLRLDLLYHHYLTSLFNDNNSEGKGRAFSISAGIEF</sequence>
<dbReference type="InterPro" id="IPR010917">
    <property type="entry name" value="TonB_rcpt_CS"/>
</dbReference>
<feature type="chain" id="PRO_5046007972" evidence="1">
    <location>
        <begin position="20"/>
        <end position="197"/>
    </location>
</feature>
<dbReference type="Pfam" id="PF13568">
    <property type="entry name" value="OMP_b-brl_2"/>
    <property type="match status" value="1"/>
</dbReference>
<dbReference type="EMBL" id="JBHTLD010000201">
    <property type="protein sequence ID" value="MFD1188009.1"/>
    <property type="molecule type" value="Genomic_DNA"/>
</dbReference>
<organism evidence="3 4">
    <name type="scientific">Pontibacter rugosus</name>
    <dbReference type="NCBI Taxonomy" id="1745966"/>
    <lineage>
        <taxon>Bacteria</taxon>
        <taxon>Pseudomonadati</taxon>
        <taxon>Bacteroidota</taxon>
        <taxon>Cytophagia</taxon>
        <taxon>Cytophagales</taxon>
        <taxon>Hymenobacteraceae</taxon>
        <taxon>Pontibacter</taxon>
    </lineage>
</organism>